<dbReference type="Proteomes" id="UP000190774">
    <property type="component" value="Unassembled WGS sequence"/>
</dbReference>
<gene>
    <name evidence="2" type="ORF">SAMN02745166_03625</name>
</gene>
<evidence type="ECO:0000313" key="3">
    <source>
        <dbReference type="Proteomes" id="UP000190774"/>
    </source>
</evidence>
<name>A0A1T4YM18_9BACT</name>
<accession>A0A1T4YM18</accession>
<dbReference type="OrthoDB" id="9835550at2"/>
<evidence type="ECO:0000256" key="1">
    <source>
        <dbReference type="SAM" id="SignalP"/>
    </source>
</evidence>
<dbReference type="STRING" id="48467.SAMN02745166_03625"/>
<keyword evidence="3" id="KW-1185">Reference proteome</keyword>
<dbReference type="EMBL" id="FUYE01000013">
    <property type="protein sequence ID" value="SKB02325.1"/>
    <property type="molecule type" value="Genomic_DNA"/>
</dbReference>
<feature type="chain" id="PRO_5011984331" description="Calx-beta domain-containing protein" evidence="1">
    <location>
        <begin position="21"/>
        <end position="571"/>
    </location>
</feature>
<reference evidence="3" key="1">
    <citation type="submission" date="2017-02" db="EMBL/GenBank/DDBJ databases">
        <authorList>
            <person name="Varghese N."/>
            <person name="Submissions S."/>
        </authorList>
    </citation>
    <scope>NUCLEOTIDE SEQUENCE [LARGE SCALE GENOMIC DNA]</scope>
    <source>
        <strain evidence="3">ATCC 700200</strain>
    </source>
</reference>
<evidence type="ECO:0000313" key="2">
    <source>
        <dbReference type="EMBL" id="SKB02325.1"/>
    </source>
</evidence>
<sequence length="571" mass="60706">MNALRLCLLGSFLSALTAVAAPLPAKLAGGYQALLYTGAGDTGSPTGLLTLTVTTKGGFSGKLTSSENKVYGVKGTLDYTAAEAPEAEEPIGTASTLPATISIVRKGTTSLDVVLMIENFGDDAEPVLTVKVKESGDDVALTDNGFRVKTYAKGETVPTLGSYTTALELTADPDEDEPTGSGFATGAIDAKGNFKLAGKLSDGTAFSASLPNGAANQFVLFANPYKRANSFLAGKIKLTQRSDLRYHMLPAQTGYDFQWKKDPGVKDKAFRTGFGPLNLVASVERWIAPAKGQTVGSVLDLGVEKLFNFALDDTLNTTTYSRFFPTKLGITVKNTLRVGEGGSGSPAAQDEKAWAKIFVGKVDPKTGKVTATINIEDTVSGKIVKRRITFEGVMLQIESSNDAPLCYGFFTVPNLDKTLPAIFGAYGFTGPITDDQIYVIAGATAGTYTVLLNGTLNSDVTKGFPSKAPKFPVTSVPLNRSGQVTATLTISSDLRTMTFNGTTISLLVYPSPAESIIVYSNLYTSPMNRLTVEIQRSLTTGQIIGVYADYNQTKYPNVLWATYTSYNITKK</sequence>
<evidence type="ECO:0008006" key="4">
    <source>
        <dbReference type="Google" id="ProtNLM"/>
    </source>
</evidence>
<feature type="signal peptide" evidence="1">
    <location>
        <begin position="1"/>
        <end position="20"/>
    </location>
</feature>
<dbReference type="AlphaFoldDB" id="A0A1T4YM18"/>
<dbReference type="RefSeq" id="WP_139373342.1">
    <property type="nucleotide sequence ID" value="NZ_FUYE01000013.1"/>
</dbReference>
<organism evidence="2 3">
    <name type="scientific">Prosthecobacter debontii</name>
    <dbReference type="NCBI Taxonomy" id="48467"/>
    <lineage>
        <taxon>Bacteria</taxon>
        <taxon>Pseudomonadati</taxon>
        <taxon>Verrucomicrobiota</taxon>
        <taxon>Verrucomicrobiia</taxon>
        <taxon>Verrucomicrobiales</taxon>
        <taxon>Verrucomicrobiaceae</taxon>
        <taxon>Prosthecobacter</taxon>
    </lineage>
</organism>
<proteinExistence type="predicted"/>
<protein>
    <recommendedName>
        <fullName evidence="4">Calx-beta domain-containing protein</fullName>
    </recommendedName>
</protein>
<keyword evidence="1" id="KW-0732">Signal</keyword>